<evidence type="ECO:0000313" key="1">
    <source>
        <dbReference type="EMBL" id="KIK72765.1"/>
    </source>
</evidence>
<accession>A0A0D0D752</accession>
<dbReference type="AlphaFoldDB" id="A0A0D0D752"/>
<reference evidence="1 2" key="1">
    <citation type="submission" date="2014-04" db="EMBL/GenBank/DDBJ databases">
        <authorList>
            <consortium name="DOE Joint Genome Institute"/>
            <person name="Kuo A."/>
            <person name="Kohler A."/>
            <person name="Jargeat P."/>
            <person name="Nagy L.G."/>
            <person name="Floudas D."/>
            <person name="Copeland A."/>
            <person name="Barry K.W."/>
            <person name="Cichocki N."/>
            <person name="Veneault-Fourrey C."/>
            <person name="LaButti K."/>
            <person name="Lindquist E.A."/>
            <person name="Lipzen A."/>
            <person name="Lundell T."/>
            <person name="Morin E."/>
            <person name="Murat C."/>
            <person name="Sun H."/>
            <person name="Tunlid A."/>
            <person name="Henrissat B."/>
            <person name="Grigoriev I.V."/>
            <person name="Hibbett D.S."/>
            <person name="Martin F."/>
            <person name="Nordberg H.P."/>
            <person name="Cantor M.N."/>
            <person name="Hua S.X."/>
        </authorList>
    </citation>
    <scope>NUCLEOTIDE SEQUENCE [LARGE SCALE GENOMIC DNA]</scope>
    <source>
        <strain evidence="1 2">Ve08.2h10</strain>
    </source>
</reference>
<dbReference type="EMBL" id="KN830467">
    <property type="protein sequence ID" value="KIK72765.1"/>
    <property type="molecule type" value="Genomic_DNA"/>
</dbReference>
<keyword evidence="2" id="KW-1185">Reference proteome</keyword>
<sequence length="59" mass="6770">MAIQSIEPIQCGEHPEYYLKDGTVYILIPELAHQTLYQLYPGLLALQSSVFKTLFDKIQ</sequence>
<gene>
    <name evidence="1" type="ORF">PAXRUDRAFT_21610</name>
</gene>
<proteinExistence type="predicted"/>
<dbReference type="InParanoid" id="A0A0D0D752"/>
<organism evidence="1 2">
    <name type="scientific">Paxillus rubicundulus Ve08.2h10</name>
    <dbReference type="NCBI Taxonomy" id="930991"/>
    <lineage>
        <taxon>Eukaryota</taxon>
        <taxon>Fungi</taxon>
        <taxon>Dikarya</taxon>
        <taxon>Basidiomycota</taxon>
        <taxon>Agaricomycotina</taxon>
        <taxon>Agaricomycetes</taxon>
        <taxon>Agaricomycetidae</taxon>
        <taxon>Boletales</taxon>
        <taxon>Paxilineae</taxon>
        <taxon>Paxillaceae</taxon>
        <taxon>Paxillus</taxon>
    </lineage>
</organism>
<dbReference type="HOGENOM" id="CLU_2961519_0_0_1"/>
<evidence type="ECO:0000313" key="2">
    <source>
        <dbReference type="Proteomes" id="UP000054538"/>
    </source>
</evidence>
<name>A0A0D0D752_9AGAM</name>
<reference evidence="2" key="2">
    <citation type="submission" date="2015-01" db="EMBL/GenBank/DDBJ databases">
        <title>Evolutionary Origins and Diversification of the Mycorrhizal Mutualists.</title>
        <authorList>
            <consortium name="DOE Joint Genome Institute"/>
            <consortium name="Mycorrhizal Genomics Consortium"/>
            <person name="Kohler A."/>
            <person name="Kuo A."/>
            <person name="Nagy L.G."/>
            <person name="Floudas D."/>
            <person name="Copeland A."/>
            <person name="Barry K.W."/>
            <person name="Cichocki N."/>
            <person name="Veneault-Fourrey C."/>
            <person name="LaButti K."/>
            <person name="Lindquist E.A."/>
            <person name="Lipzen A."/>
            <person name="Lundell T."/>
            <person name="Morin E."/>
            <person name="Murat C."/>
            <person name="Riley R."/>
            <person name="Ohm R."/>
            <person name="Sun H."/>
            <person name="Tunlid A."/>
            <person name="Henrissat B."/>
            <person name="Grigoriev I.V."/>
            <person name="Hibbett D.S."/>
            <person name="Martin F."/>
        </authorList>
    </citation>
    <scope>NUCLEOTIDE SEQUENCE [LARGE SCALE GENOMIC DNA]</scope>
    <source>
        <strain evidence="2">Ve08.2h10</strain>
    </source>
</reference>
<dbReference type="Proteomes" id="UP000054538">
    <property type="component" value="Unassembled WGS sequence"/>
</dbReference>
<protein>
    <submittedName>
        <fullName evidence="1">Uncharacterized protein</fullName>
    </submittedName>
</protein>